<dbReference type="EMBL" id="BTSY01000004">
    <property type="protein sequence ID" value="GMT21286.1"/>
    <property type="molecule type" value="Genomic_DNA"/>
</dbReference>
<name>A0AAV5VNW9_9BILA</name>
<feature type="non-terminal residue" evidence="1">
    <location>
        <position position="1"/>
    </location>
</feature>
<gene>
    <name evidence="1" type="ORF">PFISCL1PPCAC_12583</name>
</gene>
<keyword evidence="2" id="KW-1185">Reference proteome</keyword>
<sequence>IQYAFLHSRVPVHVDVSDGARALDVSLVLVNRGLAPASERYKVVEVGGPIVVGPPEGVRCDSVPVNSHNARPVVVVRVDSDRDAHRLALRDHVEDELSVSAL</sequence>
<dbReference type="Proteomes" id="UP001432322">
    <property type="component" value="Unassembled WGS sequence"/>
</dbReference>
<dbReference type="AlphaFoldDB" id="A0AAV5VNW9"/>
<evidence type="ECO:0000313" key="2">
    <source>
        <dbReference type="Proteomes" id="UP001432322"/>
    </source>
</evidence>
<comment type="caution">
    <text evidence="1">The sequence shown here is derived from an EMBL/GenBank/DDBJ whole genome shotgun (WGS) entry which is preliminary data.</text>
</comment>
<organism evidence="1 2">
    <name type="scientific">Pristionchus fissidentatus</name>
    <dbReference type="NCBI Taxonomy" id="1538716"/>
    <lineage>
        <taxon>Eukaryota</taxon>
        <taxon>Metazoa</taxon>
        <taxon>Ecdysozoa</taxon>
        <taxon>Nematoda</taxon>
        <taxon>Chromadorea</taxon>
        <taxon>Rhabditida</taxon>
        <taxon>Rhabditina</taxon>
        <taxon>Diplogasteromorpha</taxon>
        <taxon>Diplogasteroidea</taxon>
        <taxon>Neodiplogasteridae</taxon>
        <taxon>Pristionchus</taxon>
    </lineage>
</organism>
<accession>A0AAV5VNW9</accession>
<protein>
    <submittedName>
        <fullName evidence="1">Uncharacterized protein</fullName>
    </submittedName>
</protein>
<evidence type="ECO:0000313" key="1">
    <source>
        <dbReference type="EMBL" id="GMT21286.1"/>
    </source>
</evidence>
<feature type="non-terminal residue" evidence="1">
    <location>
        <position position="102"/>
    </location>
</feature>
<reference evidence="1" key="1">
    <citation type="submission" date="2023-10" db="EMBL/GenBank/DDBJ databases">
        <title>Genome assembly of Pristionchus species.</title>
        <authorList>
            <person name="Yoshida K."/>
            <person name="Sommer R.J."/>
        </authorList>
    </citation>
    <scope>NUCLEOTIDE SEQUENCE</scope>
    <source>
        <strain evidence="1">RS5133</strain>
    </source>
</reference>
<proteinExistence type="predicted"/>